<dbReference type="InterPro" id="IPR006070">
    <property type="entry name" value="Sua5-like_dom"/>
</dbReference>
<protein>
    <submittedName>
        <fullName evidence="2">tRNA threonylcarbamoyl adenosine modification protein, Sua5/YciO/YrdC/YwlC family</fullName>
    </submittedName>
</protein>
<name>A0A212TMW8_9BACT</name>
<sequence length="225" mass="24581">MPAGIGLGAHQIPVSTMAATLLRIHPDNPPMNRLMQAVEVLRKGGVIIYPTDTVYGLGCDIHNAKAVEKLCRIKGLHPDKANLSFICSDLSHITDYAHGITTPVYKVLKKALPGPYTFIFEASAKAPRYGGVKRKTVGIRVPDNQICTSLVRELGNPIVSTSIHDEDTLIEYSTDPDLIYEKYRSLVDLVIDGGFGNNIASTVVDCTNEDFDIIRQGAGDIEQYL</sequence>
<dbReference type="NCBIfam" id="TIGR00057">
    <property type="entry name" value="L-threonylcarbamoyladenylate synthase"/>
    <property type="match status" value="1"/>
</dbReference>
<evidence type="ECO:0000259" key="1">
    <source>
        <dbReference type="PROSITE" id="PS51163"/>
    </source>
</evidence>
<dbReference type="Gene3D" id="3.90.870.10">
    <property type="entry name" value="DHBP synthase"/>
    <property type="match status" value="1"/>
</dbReference>
<dbReference type="InterPro" id="IPR017945">
    <property type="entry name" value="DHBP_synth_RibB-like_a/b_dom"/>
</dbReference>
<dbReference type="Proteomes" id="UP000198131">
    <property type="component" value="Unassembled WGS sequence"/>
</dbReference>
<dbReference type="PANTHER" id="PTHR42828">
    <property type="entry name" value="DHBP SYNTHASE RIBB-LIKE ALPHA/BETA DOMAIN-CONTAINING PROTEIN"/>
    <property type="match status" value="1"/>
</dbReference>
<reference evidence="3" key="1">
    <citation type="submission" date="2017-06" db="EMBL/GenBank/DDBJ databases">
        <authorList>
            <person name="Varghese N."/>
            <person name="Submissions S."/>
        </authorList>
    </citation>
    <scope>NUCLEOTIDE SEQUENCE [LARGE SCALE GENOMIC DNA]</scope>
    <source>
        <strain evidence="3">DSM 11116</strain>
    </source>
</reference>
<dbReference type="GO" id="GO:0003725">
    <property type="term" value="F:double-stranded RNA binding"/>
    <property type="evidence" value="ECO:0007669"/>
    <property type="project" value="InterPro"/>
</dbReference>
<dbReference type="AlphaFoldDB" id="A0A212TMW8"/>
<gene>
    <name evidence="2" type="ORF">SAMN06265337_1939</name>
</gene>
<evidence type="ECO:0000313" key="2">
    <source>
        <dbReference type="EMBL" id="SNC67399.1"/>
    </source>
</evidence>
<proteinExistence type="predicted"/>
<feature type="domain" description="YrdC-like" evidence="1">
    <location>
        <begin position="31"/>
        <end position="219"/>
    </location>
</feature>
<accession>A0A212TMW8</accession>
<dbReference type="SUPFAM" id="SSF55821">
    <property type="entry name" value="YrdC/RibB"/>
    <property type="match status" value="1"/>
</dbReference>
<dbReference type="EMBL" id="FYEW01000001">
    <property type="protein sequence ID" value="SNC67399.1"/>
    <property type="molecule type" value="Genomic_DNA"/>
</dbReference>
<dbReference type="InterPro" id="IPR052532">
    <property type="entry name" value="SUA5_domain"/>
</dbReference>
<dbReference type="Pfam" id="PF01300">
    <property type="entry name" value="Sua5_yciO_yrdC"/>
    <property type="match status" value="1"/>
</dbReference>
<organism evidence="2 3">
    <name type="scientific">Hymenobacter gelipurpurascens</name>
    <dbReference type="NCBI Taxonomy" id="89968"/>
    <lineage>
        <taxon>Bacteria</taxon>
        <taxon>Pseudomonadati</taxon>
        <taxon>Bacteroidota</taxon>
        <taxon>Cytophagia</taxon>
        <taxon>Cytophagales</taxon>
        <taxon>Hymenobacteraceae</taxon>
        <taxon>Hymenobacter</taxon>
    </lineage>
</organism>
<evidence type="ECO:0000313" key="3">
    <source>
        <dbReference type="Proteomes" id="UP000198131"/>
    </source>
</evidence>
<dbReference type="PROSITE" id="PS51163">
    <property type="entry name" value="YRDC"/>
    <property type="match status" value="1"/>
</dbReference>
<keyword evidence="3" id="KW-1185">Reference proteome</keyword>
<dbReference type="PANTHER" id="PTHR42828:SF3">
    <property type="entry name" value="THREONYLCARBAMOYL-AMP SYNTHASE"/>
    <property type="match status" value="1"/>
</dbReference>